<reference evidence="2" key="1">
    <citation type="submission" date="2024-04" db="EMBL/GenBank/DDBJ databases">
        <authorList>
            <consortium name="Molecular Ecology Group"/>
        </authorList>
    </citation>
    <scope>NUCLEOTIDE SEQUENCE</scope>
</reference>
<dbReference type="InterPro" id="IPR012337">
    <property type="entry name" value="RNaseH-like_sf"/>
</dbReference>
<dbReference type="PANTHER" id="PTHR47501:SF5">
    <property type="entry name" value="HAT C-TERMINAL DIMERISATION DOMAIN-CONTAINING PROTEIN"/>
    <property type="match status" value="1"/>
</dbReference>
<evidence type="ECO:0008006" key="4">
    <source>
        <dbReference type="Google" id="ProtNLM"/>
    </source>
</evidence>
<dbReference type="PANTHER" id="PTHR47501">
    <property type="entry name" value="TRANSPOSASE-RELATED"/>
    <property type="match status" value="1"/>
</dbReference>
<gene>
    <name evidence="2" type="ORF">LPLAT_LOCUS3414</name>
</gene>
<dbReference type="AlphaFoldDB" id="A0AAV2NCC3"/>
<name>A0AAV2NCC3_9HYME</name>
<dbReference type="EMBL" id="OZ034835">
    <property type="protein sequence ID" value="CAL1677404.1"/>
    <property type="molecule type" value="Genomic_DNA"/>
</dbReference>
<keyword evidence="3" id="KW-1185">Reference proteome</keyword>
<organism evidence="2 3">
    <name type="scientific">Lasius platythorax</name>
    <dbReference type="NCBI Taxonomy" id="488582"/>
    <lineage>
        <taxon>Eukaryota</taxon>
        <taxon>Metazoa</taxon>
        <taxon>Ecdysozoa</taxon>
        <taxon>Arthropoda</taxon>
        <taxon>Hexapoda</taxon>
        <taxon>Insecta</taxon>
        <taxon>Pterygota</taxon>
        <taxon>Neoptera</taxon>
        <taxon>Endopterygota</taxon>
        <taxon>Hymenoptera</taxon>
        <taxon>Apocrita</taxon>
        <taxon>Aculeata</taxon>
        <taxon>Formicoidea</taxon>
        <taxon>Formicidae</taxon>
        <taxon>Formicinae</taxon>
        <taxon>Lasius</taxon>
        <taxon>Lasius</taxon>
    </lineage>
</organism>
<dbReference type="SUPFAM" id="SSF53098">
    <property type="entry name" value="Ribonuclease H-like"/>
    <property type="match status" value="1"/>
</dbReference>
<sequence length="450" mass="51369">MVPLSIVESRSFQKLIEGANRLSKIPKILGRRSLIRRIDEEYHQVMTNVKQSLEAVDFVCTTADVWSSSKRSFLGITVHWIDSGTLKREGAAIACRRFKGAHTYDKVTKVISEVHSEFDLKLCKITKTIIDNGSNMVKAFKMFGKSESIDISSSNCQQSNDYNTVSYDEDNEDDEIDGDNDLLPQTFPEPVKDYVSDYELLSHERRPTHTLHLIAAVDTKQAMAESNAYKKVHNSAFGKCQALWNLCARSPKACETYLDATGKSSTSPCPTRWNSYYDSVNDLLIVKEHLNEALKILKFPLFKETDLQFVSEYIKCLKPIAEAIQSLQGEKNTYYGMLLPELMRIVKILSSLKMENLKYCANDAILASVTHPFFKMKWVPKEKKEHVKALFLMETRKLKQNENDQKESSTEKKKRDESYFMLQDDSSDSSSTSETTGDLEALQYLQDRDT</sequence>
<proteinExistence type="predicted"/>
<feature type="region of interest" description="Disordered" evidence="1">
    <location>
        <begin position="400"/>
        <end position="450"/>
    </location>
</feature>
<evidence type="ECO:0000313" key="3">
    <source>
        <dbReference type="Proteomes" id="UP001497644"/>
    </source>
</evidence>
<evidence type="ECO:0000313" key="2">
    <source>
        <dbReference type="EMBL" id="CAL1677404.1"/>
    </source>
</evidence>
<evidence type="ECO:0000256" key="1">
    <source>
        <dbReference type="SAM" id="MobiDB-lite"/>
    </source>
</evidence>
<feature type="compositionally biased region" description="Basic and acidic residues" evidence="1">
    <location>
        <begin position="400"/>
        <end position="418"/>
    </location>
</feature>
<accession>A0AAV2NCC3</accession>
<dbReference type="Proteomes" id="UP001497644">
    <property type="component" value="Chromosome 12"/>
</dbReference>
<protein>
    <recommendedName>
        <fullName evidence="4">Transposase</fullName>
    </recommendedName>
</protein>